<dbReference type="eggNOG" id="arCOG05414">
    <property type="taxonomic scope" value="Archaea"/>
</dbReference>
<dbReference type="EMBL" id="CP000505">
    <property type="protein sequence ID" value="ABL78870.1"/>
    <property type="molecule type" value="Genomic_DNA"/>
</dbReference>
<gene>
    <name evidence="1" type="ordered locus">Tpen_1473</name>
</gene>
<dbReference type="Proteomes" id="UP000000641">
    <property type="component" value="Chromosome"/>
</dbReference>
<evidence type="ECO:0000313" key="2">
    <source>
        <dbReference type="Proteomes" id="UP000000641"/>
    </source>
</evidence>
<organism evidence="1 2">
    <name type="scientific">Thermofilum pendens (strain DSM 2475 / Hrk 5)</name>
    <dbReference type="NCBI Taxonomy" id="368408"/>
    <lineage>
        <taxon>Archaea</taxon>
        <taxon>Thermoproteota</taxon>
        <taxon>Thermoprotei</taxon>
        <taxon>Thermofilales</taxon>
        <taxon>Thermofilaceae</taxon>
        <taxon>Thermofilum</taxon>
    </lineage>
</organism>
<dbReference type="HOGENOM" id="CLU_194227_0_0_2"/>
<keyword evidence="2" id="KW-1185">Reference proteome</keyword>
<protein>
    <recommendedName>
        <fullName evidence="3">VapB-type antitoxin</fullName>
    </recommendedName>
</protein>
<dbReference type="RefSeq" id="WP_011753135.1">
    <property type="nucleotide sequence ID" value="NC_008698.1"/>
</dbReference>
<dbReference type="GeneID" id="4601574"/>
<evidence type="ECO:0008006" key="3">
    <source>
        <dbReference type="Google" id="ProtNLM"/>
    </source>
</evidence>
<evidence type="ECO:0000313" key="1">
    <source>
        <dbReference type="EMBL" id="ABL78870.1"/>
    </source>
</evidence>
<dbReference type="KEGG" id="tpe:Tpen_1473"/>
<dbReference type="EnsemblBacteria" id="ABL78870">
    <property type="protein sequence ID" value="ABL78870"/>
    <property type="gene ID" value="Tpen_1473"/>
</dbReference>
<dbReference type="OrthoDB" id="42694at2157"/>
<proteinExistence type="predicted"/>
<dbReference type="STRING" id="368408.Tpen_1473"/>
<sequence>MSVTVSIKVRKEVAQLAEKMVRYGLARNRSHAFNIMIERGLEEVKREVAFWDEVYRSAEELEKSGFRLRHGGLSRLLEEGRERSSTPP</sequence>
<reference evidence="2" key="1">
    <citation type="journal article" date="2008" name="J. Bacteriol.">
        <title>Genome sequence of Thermofilum pendens reveals an exceptional loss of biosynthetic pathways without genome reduction.</title>
        <authorList>
            <person name="Anderson I."/>
            <person name="Rodriguez J."/>
            <person name="Susanti D."/>
            <person name="Porat I."/>
            <person name="Reich C."/>
            <person name="Ulrich L.E."/>
            <person name="Elkins J.G."/>
            <person name="Mavromatis K."/>
            <person name="Lykidis A."/>
            <person name="Kim E."/>
            <person name="Thompson L.S."/>
            <person name="Nolan M."/>
            <person name="Land M."/>
            <person name="Copeland A."/>
            <person name="Lapidus A."/>
            <person name="Lucas S."/>
            <person name="Detter C."/>
            <person name="Zhulin I.B."/>
            <person name="Olsen G.J."/>
            <person name="Whitman W."/>
            <person name="Mukhopadhyay B."/>
            <person name="Bristow J."/>
            <person name="Kyrpides N."/>
        </authorList>
    </citation>
    <scope>NUCLEOTIDE SEQUENCE [LARGE SCALE GENOMIC DNA]</scope>
    <source>
        <strain evidence="2">DSM 2475 / Hrk 5</strain>
    </source>
</reference>
<accession>A1S090</accession>
<name>A1S090_THEPD</name>
<dbReference type="AlphaFoldDB" id="A1S090"/>